<protein>
    <submittedName>
        <fullName evidence="1">Uncharacterized protein</fullName>
    </submittedName>
</protein>
<dbReference type="EMBL" id="QYBB01000034">
    <property type="protein sequence ID" value="RYC30012.1"/>
    <property type="molecule type" value="Genomic_DNA"/>
</dbReference>
<evidence type="ECO:0000313" key="1">
    <source>
        <dbReference type="EMBL" id="RYC30012.1"/>
    </source>
</evidence>
<reference evidence="1 2" key="1">
    <citation type="submission" date="2018-12" db="EMBL/GenBank/DDBJ databases">
        <authorList>
            <person name="Grouzdev D.S."/>
            <person name="Krutkina M.S."/>
        </authorList>
    </citation>
    <scope>NUCLEOTIDE SEQUENCE [LARGE SCALE GENOMIC DNA]</scope>
    <source>
        <strain evidence="1 2">RmlP026</strain>
    </source>
</reference>
<name>A0A4Q2U165_9HYPH</name>
<dbReference type="RefSeq" id="WP_129228849.1">
    <property type="nucleotide sequence ID" value="NZ_QYBB01000034.1"/>
</dbReference>
<dbReference type="Proteomes" id="UP000290759">
    <property type="component" value="Unassembled WGS sequence"/>
</dbReference>
<comment type="caution">
    <text evidence="1">The sequence shown here is derived from an EMBL/GenBank/DDBJ whole genome shotgun (WGS) entry which is preliminary data.</text>
</comment>
<reference evidence="1 2" key="2">
    <citation type="submission" date="2019-02" db="EMBL/GenBank/DDBJ databases">
        <title>'Lichenibacterium ramalinii' gen. nov. sp. nov., 'Lichenibacterium minor' gen. nov. sp. nov.</title>
        <authorList>
            <person name="Pankratov T."/>
        </authorList>
    </citation>
    <scope>NUCLEOTIDE SEQUENCE [LARGE SCALE GENOMIC DNA]</scope>
    <source>
        <strain evidence="1 2">RmlP026</strain>
    </source>
</reference>
<dbReference type="SUPFAM" id="SSF53756">
    <property type="entry name" value="UDP-Glycosyltransferase/glycogen phosphorylase"/>
    <property type="match status" value="1"/>
</dbReference>
<sequence>MPLLAGSTLSIYTSSGSLVSFDAETGRIMHRPAGVASNGLGLDRGEGAACLLDVQPFGARRLEVEPDGSDRLRVSPTSTLHEVTRSLEVVPAAGGRVTLRWAGTFLTADLAGGITLAPTPHPEFSSFWLLQPGPAFEAPVFLLQRADCIEAAVNDFLPNLGFPQIEHLIDRLVSVGLYGSALNLMFHIIDSNYFLPPFHGRSLFVPELDRQLLRISDALLRDIRPDFRPAMPGRRLIIASELYMSGGHSRVIEDLARSSLKTKIIVTDCFGNVAAGRFGLGFLTQRLPDVEIVFMKRATLEHKARALLTAVAQHGPAEIFLLGHHQDPTLPAALASEDIPYRRIFLHHTDNNICLGATSRTFVFVNFTKYHAEVVSAVRGIKTCYLPLCVDDLGPKPNFERVDRIRSTVTSGGQDKYSRSGTLPYADVVRTILSAIPGDHFHIGPLPTDWVDEIRRALDEAEIDSGRFRYLGVVPSLWRALLDIDAQLYIASAPNGGARASIEAQGAGYPVLFYANPTNPVLMQVDEFNADTSLSWKDTGELGQSLLAMGEDIPSQSRRARRFYEESFSGEAFAENVRRLGATAGPMNEDFDDRKSI</sequence>
<keyword evidence="2" id="KW-1185">Reference proteome</keyword>
<dbReference type="AlphaFoldDB" id="A0A4Q2U165"/>
<proteinExistence type="predicted"/>
<evidence type="ECO:0000313" key="2">
    <source>
        <dbReference type="Proteomes" id="UP000290759"/>
    </source>
</evidence>
<dbReference type="OrthoDB" id="8451072at2"/>
<gene>
    <name evidence="1" type="ORF">D3273_20985</name>
</gene>
<organism evidence="1 2">
    <name type="scientific">Lichenibacterium minor</name>
    <dbReference type="NCBI Taxonomy" id="2316528"/>
    <lineage>
        <taxon>Bacteria</taxon>
        <taxon>Pseudomonadati</taxon>
        <taxon>Pseudomonadota</taxon>
        <taxon>Alphaproteobacteria</taxon>
        <taxon>Hyphomicrobiales</taxon>
        <taxon>Lichenihabitantaceae</taxon>
        <taxon>Lichenibacterium</taxon>
    </lineage>
</organism>
<accession>A0A4Q2U165</accession>